<dbReference type="GO" id="GO:0006567">
    <property type="term" value="P:L-threonine catabolic process"/>
    <property type="evidence" value="ECO:0007669"/>
    <property type="project" value="TreeGrafter"/>
</dbReference>
<dbReference type="AlphaFoldDB" id="A0AAW1KAQ9"/>
<evidence type="ECO:0000256" key="3">
    <source>
        <dbReference type="ARBA" id="ARBA00022898"/>
    </source>
</evidence>
<keyword evidence="3" id="KW-0663">Pyridoxal phosphate</keyword>
<organism evidence="5 6">
    <name type="scientific">Popillia japonica</name>
    <name type="common">Japanese beetle</name>
    <dbReference type="NCBI Taxonomy" id="7064"/>
    <lineage>
        <taxon>Eukaryota</taxon>
        <taxon>Metazoa</taxon>
        <taxon>Ecdysozoa</taxon>
        <taxon>Arthropoda</taxon>
        <taxon>Hexapoda</taxon>
        <taxon>Insecta</taxon>
        <taxon>Pterygota</taxon>
        <taxon>Neoptera</taxon>
        <taxon>Endopterygota</taxon>
        <taxon>Coleoptera</taxon>
        <taxon>Polyphaga</taxon>
        <taxon>Scarabaeiformia</taxon>
        <taxon>Scarabaeidae</taxon>
        <taxon>Rutelinae</taxon>
        <taxon>Popillia</taxon>
    </lineage>
</organism>
<accession>A0AAW1KAQ9</accession>
<dbReference type="SUPFAM" id="SSF53383">
    <property type="entry name" value="PLP-dependent transferases"/>
    <property type="match status" value="1"/>
</dbReference>
<dbReference type="InterPro" id="IPR015424">
    <property type="entry name" value="PyrdxlP-dep_Trfase"/>
</dbReference>
<dbReference type="GO" id="GO:0008732">
    <property type="term" value="F:L-allo-threonine aldolase activity"/>
    <property type="evidence" value="ECO:0007669"/>
    <property type="project" value="TreeGrafter"/>
</dbReference>
<dbReference type="EMBL" id="JASPKY010000253">
    <property type="protein sequence ID" value="KAK9716749.1"/>
    <property type="molecule type" value="Genomic_DNA"/>
</dbReference>
<keyword evidence="6" id="KW-1185">Reference proteome</keyword>
<evidence type="ECO:0000256" key="2">
    <source>
        <dbReference type="ARBA" id="ARBA00006966"/>
    </source>
</evidence>
<evidence type="ECO:0000313" key="6">
    <source>
        <dbReference type="Proteomes" id="UP001458880"/>
    </source>
</evidence>
<dbReference type="Pfam" id="PF01212">
    <property type="entry name" value="Beta_elim_lyase"/>
    <property type="match status" value="1"/>
</dbReference>
<dbReference type="Proteomes" id="UP001458880">
    <property type="component" value="Unassembled WGS sequence"/>
</dbReference>
<dbReference type="PANTHER" id="PTHR48097">
    <property type="entry name" value="L-THREONINE ALDOLASE-RELATED"/>
    <property type="match status" value="1"/>
</dbReference>
<keyword evidence="5" id="KW-0456">Lyase</keyword>
<feature type="domain" description="Aromatic amino acid beta-eliminating lyase/threonine aldolase" evidence="4">
    <location>
        <begin position="25"/>
        <end position="175"/>
    </location>
</feature>
<reference evidence="5" key="1">
    <citation type="submission" date="2023-05" db="EMBL/GenBank/DDBJ databases">
        <authorList>
            <person name="Nardi F."/>
            <person name="Carapelli A."/>
            <person name="Cucini C."/>
        </authorList>
    </citation>
    <scope>NUCLEOTIDE SEQUENCE</scope>
    <source>
        <strain evidence="5">DMR45628</strain>
        <tissue evidence="5">Testes</tissue>
    </source>
</reference>
<comment type="cofactor">
    <cofactor evidence="1">
        <name>pyridoxal 5'-phosphate</name>
        <dbReference type="ChEBI" id="CHEBI:597326"/>
    </cofactor>
</comment>
<evidence type="ECO:0000256" key="1">
    <source>
        <dbReference type="ARBA" id="ARBA00001933"/>
    </source>
</evidence>
<gene>
    <name evidence="5" type="ORF">QE152_g24548</name>
</gene>
<sequence length="191" mass="20991">MPYHHISNGYSNGYTNGNSELHVVDLRSDTISKPTQAMRDAMAIAPVGDDVYGEDPTVNLLIQRSCQLFGKEDGILVPSGTMANLIAIMVHCRERGSELICGDNSHTFRFEQGGPAQLAGVQQALVKNKSDGTFCLDEMCSRIRIDPDCHEPYTALIVVENTHNMCGGKCTGVPYEKETMNLYLAPISYIF</sequence>
<dbReference type="GO" id="GO:0006545">
    <property type="term" value="P:glycine biosynthetic process"/>
    <property type="evidence" value="ECO:0007669"/>
    <property type="project" value="TreeGrafter"/>
</dbReference>
<evidence type="ECO:0000259" key="4">
    <source>
        <dbReference type="Pfam" id="PF01212"/>
    </source>
</evidence>
<comment type="caution">
    <text evidence="5">The sequence shown here is derived from an EMBL/GenBank/DDBJ whole genome shotgun (WGS) entry which is preliminary data.</text>
</comment>
<reference evidence="5 6" key="2">
    <citation type="journal article" date="2024" name="BMC Genomics">
        <title>De novo assembly and annotation of Popillia japonica's genome with initial clues to its potential as an invasive pest.</title>
        <authorList>
            <person name="Cucini C."/>
            <person name="Boschi S."/>
            <person name="Funari R."/>
            <person name="Cardaioli E."/>
            <person name="Iannotti N."/>
            <person name="Marturano G."/>
            <person name="Paoli F."/>
            <person name="Bruttini M."/>
            <person name="Carapelli A."/>
            <person name="Frati F."/>
            <person name="Nardi F."/>
        </authorList>
    </citation>
    <scope>NUCLEOTIDE SEQUENCE [LARGE SCALE GENOMIC DNA]</scope>
    <source>
        <strain evidence="5">DMR45628</strain>
    </source>
</reference>
<dbReference type="EMBL" id="JASPKY010000253">
    <property type="protein sequence ID" value="KAK9716748.1"/>
    <property type="molecule type" value="Genomic_DNA"/>
</dbReference>
<evidence type="ECO:0000313" key="5">
    <source>
        <dbReference type="EMBL" id="KAK9716748.1"/>
    </source>
</evidence>
<protein>
    <submittedName>
        <fullName evidence="5">Beta-eliminating lyase</fullName>
    </submittedName>
</protein>
<proteinExistence type="inferred from homology"/>
<comment type="similarity">
    <text evidence="2">Belongs to the threonine aldolase family.</text>
</comment>
<dbReference type="Gene3D" id="3.40.640.10">
    <property type="entry name" value="Type I PLP-dependent aspartate aminotransferase-like (Major domain)"/>
    <property type="match status" value="1"/>
</dbReference>
<name>A0AAW1KAQ9_POPJA</name>
<dbReference type="PANTHER" id="PTHR48097:SF9">
    <property type="entry name" value="L-THREONINE ALDOLASE"/>
    <property type="match status" value="1"/>
</dbReference>
<dbReference type="InterPro" id="IPR001597">
    <property type="entry name" value="ArAA_b-elim_lyase/Thr_aldolase"/>
</dbReference>
<dbReference type="GO" id="GO:0005829">
    <property type="term" value="C:cytosol"/>
    <property type="evidence" value="ECO:0007669"/>
    <property type="project" value="TreeGrafter"/>
</dbReference>
<dbReference type="InterPro" id="IPR015421">
    <property type="entry name" value="PyrdxlP-dep_Trfase_major"/>
</dbReference>